<evidence type="ECO:0000313" key="2">
    <source>
        <dbReference type="EMBL" id="KAK1899118.1"/>
    </source>
</evidence>
<dbReference type="GO" id="GO:0014850">
    <property type="term" value="P:response to muscle activity"/>
    <property type="evidence" value="ECO:0007669"/>
    <property type="project" value="TreeGrafter"/>
</dbReference>
<feature type="compositionally biased region" description="Basic and acidic residues" evidence="1">
    <location>
        <begin position="123"/>
        <end position="146"/>
    </location>
</feature>
<keyword evidence="3" id="KW-1185">Reference proteome</keyword>
<dbReference type="AlphaFoldDB" id="A0AAD9FAK8"/>
<accession>A0AAD9FAK8</accession>
<feature type="region of interest" description="Disordered" evidence="1">
    <location>
        <begin position="123"/>
        <end position="153"/>
    </location>
</feature>
<dbReference type="EMBL" id="JASDAP010000008">
    <property type="protein sequence ID" value="KAK1899118.1"/>
    <property type="molecule type" value="Genomic_DNA"/>
</dbReference>
<dbReference type="PANTHER" id="PTHR47282:SF1">
    <property type="entry name" value="PGC-1 AND ERR-INDUCED REGULATOR IN MUSCLE PROTEIN 1"/>
    <property type="match status" value="1"/>
</dbReference>
<dbReference type="GO" id="GO:0006355">
    <property type="term" value="P:regulation of DNA-templated transcription"/>
    <property type="evidence" value="ECO:0007669"/>
    <property type="project" value="InterPro"/>
</dbReference>
<sequence>MEDIEYSVDISDRDWKCFFAECEECSILPPSLGVDDSGMSDIDDTGSILAKRVQKVDLTASFSEADRPIDGPPACEGSPVEHYLSNHTIGGMESVLSGSEEDIHLQSVNIFFERLKSLTEAERLIEPNQERDGKKQEAIQEEERSSDGQQASSRFLPKHILQLSSLPASGETAIGIETTSPVNTIGKINTMKKDVPGPNLSPKPAASIVVLKTKKSAYPKTGSFIREEACTETIITEATRLNQSQDTLEGVLCSETTPHADKVIKAEMCTLLDDVKQDDLLMSKLSLSKGCSTDPSNNQEIVTPVKPNVNPKVLQSDATTASQELSPSASFKRKRRRKRRLNVEPADIGHKYEMQENMSFTKCTVHKETLSNPLSSVPVSQSGRSIGRIVHPINALGNQDIMLADPLIHHLDNRIYTQLRHQPFSFEDLQTAVSNPRLDASLLPLRQSDMCLVCIAFASWVLKTANPQVGDTWKAVLLANVSALTAIRYLRKYVKMEAATEKKLKYTAPSDS</sequence>
<feature type="compositionally biased region" description="Polar residues" evidence="1">
    <location>
        <begin position="316"/>
        <end position="329"/>
    </location>
</feature>
<comment type="caution">
    <text evidence="2">The sequence shown here is derived from an EMBL/GenBank/DDBJ whole genome shotgun (WGS) entry which is preliminary data.</text>
</comment>
<dbReference type="Proteomes" id="UP001228049">
    <property type="component" value="Unassembled WGS sequence"/>
</dbReference>
<organism evidence="2 3">
    <name type="scientific">Dissostichus eleginoides</name>
    <name type="common">Patagonian toothfish</name>
    <name type="synonym">Dissostichus amissus</name>
    <dbReference type="NCBI Taxonomy" id="100907"/>
    <lineage>
        <taxon>Eukaryota</taxon>
        <taxon>Metazoa</taxon>
        <taxon>Chordata</taxon>
        <taxon>Craniata</taxon>
        <taxon>Vertebrata</taxon>
        <taxon>Euteleostomi</taxon>
        <taxon>Actinopterygii</taxon>
        <taxon>Neopterygii</taxon>
        <taxon>Teleostei</taxon>
        <taxon>Neoteleostei</taxon>
        <taxon>Acanthomorphata</taxon>
        <taxon>Eupercaria</taxon>
        <taxon>Perciformes</taxon>
        <taxon>Notothenioidei</taxon>
        <taxon>Nototheniidae</taxon>
        <taxon>Dissostichus</taxon>
    </lineage>
</organism>
<dbReference type="GO" id="GO:0005737">
    <property type="term" value="C:cytoplasm"/>
    <property type="evidence" value="ECO:0007669"/>
    <property type="project" value="TreeGrafter"/>
</dbReference>
<dbReference type="InterPro" id="IPR043442">
    <property type="entry name" value="Perm1"/>
</dbReference>
<evidence type="ECO:0000256" key="1">
    <source>
        <dbReference type="SAM" id="MobiDB-lite"/>
    </source>
</evidence>
<feature type="region of interest" description="Disordered" evidence="1">
    <location>
        <begin position="309"/>
        <end position="344"/>
    </location>
</feature>
<dbReference type="GO" id="GO:0005634">
    <property type="term" value="C:nucleus"/>
    <property type="evidence" value="ECO:0007669"/>
    <property type="project" value="TreeGrafter"/>
</dbReference>
<feature type="compositionally biased region" description="Basic residues" evidence="1">
    <location>
        <begin position="331"/>
        <end position="340"/>
    </location>
</feature>
<evidence type="ECO:0000313" key="3">
    <source>
        <dbReference type="Proteomes" id="UP001228049"/>
    </source>
</evidence>
<gene>
    <name evidence="2" type="ORF">KUDE01_018640</name>
</gene>
<proteinExistence type="predicted"/>
<reference evidence="2" key="1">
    <citation type="submission" date="2023-04" db="EMBL/GenBank/DDBJ databases">
        <title>Chromosome-level genome of Chaenocephalus aceratus.</title>
        <authorList>
            <person name="Park H."/>
        </authorList>
    </citation>
    <scope>NUCLEOTIDE SEQUENCE</scope>
    <source>
        <strain evidence="2">DE</strain>
        <tissue evidence="2">Muscle</tissue>
    </source>
</reference>
<protein>
    <submittedName>
        <fullName evidence="2">PGC-1 and ERR-induced regulator in muscle protein 1</fullName>
    </submittedName>
</protein>
<dbReference type="PANTHER" id="PTHR47282">
    <property type="entry name" value="PGC-1 AND ERR-INDUCED REGULATOR IN MUSCLE PROTEIN 1"/>
    <property type="match status" value="1"/>
</dbReference>
<name>A0AAD9FAK8_DISEL</name>